<comment type="subcellular location">
    <subcellularLocation>
        <location evidence="1">Nucleus</location>
    </subcellularLocation>
</comment>
<dbReference type="EMBL" id="UZAM01018177">
    <property type="protein sequence ID" value="VDP49790.1"/>
    <property type="molecule type" value="Genomic_DNA"/>
</dbReference>
<evidence type="ECO:0000256" key="3">
    <source>
        <dbReference type="ARBA" id="ARBA00022679"/>
    </source>
</evidence>
<dbReference type="WBParaSite" id="SBAD_0001298601-mRNA-1">
    <property type="protein sequence ID" value="SBAD_0001298601-mRNA-1"/>
    <property type="gene ID" value="SBAD_0001298601"/>
</dbReference>
<reference evidence="9" key="1">
    <citation type="submission" date="2016-06" db="UniProtKB">
        <authorList>
            <consortium name="WormBaseParasite"/>
        </authorList>
    </citation>
    <scope>IDENTIFICATION</scope>
</reference>
<dbReference type="OrthoDB" id="20295at2759"/>
<name>A0A183J9M8_9BILA</name>
<evidence type="ECO:0000256" key="2">
    <source>
        <dbReference type="ARBA" id="ARBA00004906"/>
    </source>
</evidence>
<dbReference type="GO" id="GO:0005737">
    <property type="term" value="C:cytoplasm"/>
    <property type="evidence" value="ECO:0007669"/>
    <property type="project" value="TreeGrafter"/>
</dbReference>
<dbReference type="PANTHER" id="PTHR13931">
    <property type="entry name" value="UBIQUITINATION FACTOR E4"/>
    <property type="match status" value="1"/>
</dbReference>
<keyword evidence="8" id="KW-1185">Reference proteome</keyword>
<organism evidence="9">
    <name type="scientific">Soboliphyme baturini</name>
    <dbReference type="NCBI Taxonomy" id="241478"/>
    <lineage>
        <taxon>Eukaryota</taxon>
        <taxon>Metazoa</taxon>
        <taxon>Ecdysozoa</taxon>
        <taxon>Nematoda</taxon>
        <taxon>Enoplea</taxon>
        <taxon>Dorylaimia</taxon>
        <taxon>Dioctophymatida</taxon>
        <taxon>Dioctophymatoidea</taxon>
        <taxon>Soboliphymatidae</taxon>
        <taxon>Soboliphyme</taxon>
    </lineage>
</organism>
<dbReference type="GO" id="GO:0000209">
    <property type="term" value="P:protein polyubiquitination"/>
    <property type="evidence" value="ECO:0007669"/>
    <property type="project" value="TreeGrafter"/>
</dbReference>
<dbReference type="AlphaFoldDB" id="A0A183J9M8"/>
<gene>
    <name evidence="7" type="ORF">SBAD_LOCUS12576</name>
</gene>
<comment type="pathway">
    <text evidence="2">Protein modification; protein ubiquitination.</text>
</comment>
<keyword evidence="3" id="KW-0808">Transferase</keyword>
<evidence type="ECO:0000313" key="9">
    <source>
        <dbReference type="WBParaSite" id="SBAD_0001298601-mRNA-1"/>
    </source>
</evidence>
<dbReference type="GO" id="GO:0036503">
    <property type="term" value="P:ERAD pathway"/>
    <property type="evidence" value="ECO:0007669"/>
    <property type="project" value="InterPro"/>
</dbReference>
<dbReference type="UniPathway" id="UPA00143"/>
<accession>A0A183J9M8</accession>
<dbReference type="Pfam" id="PF10408">
    <property type="entry name" value="Ufd2P_core"/>
    <property type="match status" value="1"/>
</dbReference>
<feature type="domain" description="Ubiquitin conjugation factor E4 core" evidence="6">
    <location>
        <begin position="18"/>
        <end position="123"/>
    </location>
</feature>
<evidence type="ECO:0000313" key="8">
    <source>
        <dbReference type="Proteomes" id="UP000270296"/>
    </source>
</evidence>
<evidence type="ECO:0000256" key="1">
    <source>
        <dbReference type="ARBA" id="ARBA00004123"/>
    </source>
</evidence>
<dbReference type="GO" id="GO:0006511">
    <property type="term" value="P:ubiquitin-dependent protein catabolic process"/>
    <property type="evidence" value="ECO:0007669"/>
    <property type="project" value="InterPro"/>
</dbReference>
<proteinExistence type="predicted"/>
<reference evidence="7 8" key="2">
    <citation type="submission" date="2018-11" db="EMBL/GenBank/DDBJ databases">
        <authorList>
            <consortium name="Pathogen Informatics"/>
        </authorList>
    </citation>
    <scope>NUCLEOTIDE SEQUENCE [LARGE SCALE GENOMIC DNA]</scope>
</reference>
<dbReference type="PANTHER" id="PTHR13931:SF2">
    <property type="entry name" value="UBIQUITIN CONJUGATION FACTOR E4 B"/>
    <property type="match status" value="1"/>
</dbReference>
<dbReference type="GO" id="GO:0005634">
    <property type="term" value="C:nucleus"/>
    <property type="evidence" value="ECO:0007669"/>
    <property type="project" value="UniProtKB-SubCell"/>
</dbReference>
<dbReference type="InterPro" id="IPR045132">
    <property type="entry name" value="UBE4"/>
</dbReference>
<dbReference type="GO" id="GO:0034450">
    <property type="term" value="F:ubiquitin-ubiquitin ligase activity"/>
    <property type="evidence" value="ECO:0007669"/>
    <property type="project" value="InterPro"/>
</dbReference>
<keyword evidence="4" id="KW-0833">Ubl conjugation pathway</keyword>
<dbReference type="GO" id="GO:0000151">
    <property type="term" value="C:ubiquitin ligase complex"/>
    <property type="evidence" value="ECO:0007669"/>
    <property type="project" value="InterPro"/>
</dbReference>
<evidence type="ECO:0000256" key="4">
    <source>
        <dbReference type="ARBA" id="ARBA00022786"/>
    </source>
</evidence>
<evidence type="ECO:0000259" key="6">
    <source>
        <dbReference type="Pfam" id="PF10408"/>
    </source>
</evidence>
<dbReference type="InterPro" id="IPR019474">
    <property type="entry name" value="Ub_conjug_fac_E4_core"/>
</dbReference>
<dbReference type="Proteomes" id="UP000270296">
    <property type="component" value="Unassembled WGS sequence"/>
</dbReference>
<evidence type="ECO:0000313" key="7">
    <source>
        <dbReference type="EMBL" id="VDP49790.1"/>
    </source>
</evidence>
<keyword evidence="5" id="KW-0539">Nucleus</keyword>
<sequence>MNFLMNVLYTAPMHEIYFDDSPDIFKAFPEYFIEDVVDALFFVIENSASALSELSLDEMPFHILVLVCNPSLFKNPYLAAGVIEVIFLLCSQSHAAARNFLQAILNHPLSAANLYKSLTKFYSGKSSFIHKQSYAQTVDDIRRIFHSVSLGISLKAFVSSRLSWRFFFDSFSCQDICEKLQGASRGVRAQLRCKSIRLCRFAVM</sequence>
<evidence type="ECO:0000256" key="5">
    <source>
        <dbReference type="ARBA" id="ARBA00023242"/>
    </source>
</evidence>
<protein>
    <submittedName>
        <fullName evidence="9">Ufd2P_core domain-containing protein</fullName>
    </submittedName>
</protein>